<dbReference type="eggNOG" id="ENOG502RXXJ">
    <property type="taxonomic scope" value="Eukaryota"/>
</dbReference>
<evidence type="ECO:0000313" key="1">
    <source>
        <dbReference type="EMBL" id="EGS18301.1"/>
    </source>
</evidence>
<sequence>MATPKTYIVEHLDDELGTWSELEYTCIARESHAAGAKFFLSSIPPELQIPEQLSSIPSFTAETRSVEELFANDKSRVCLLDPAAASDLSPEDGDKFDVFLFGGILGDHPPRDRTRELRKKGFEGRRLGPIQMSTDTAVRVTRMVVQDKIPLDKIPYIDNPELRFNEHESTEMPFRYVKGEDGMPVMPEGMFELIQKDADRGIDDLL</sequence>
<evidence type="ECO:0008006" key="3">
    <source>
        <dbReference type="Google" id="ProtNLM"/>
    </source>
</evidence>
<dbReference type="CDD" id="cd18090">
    <property type="entry name" value="Arginine_MT_Sfm1"/>
    <property type="match status" value="1"/>
</dbReference>
<dbReference type="AlphaFoldDB" id="G0SEC4"/>
<organism evidence="2">
    <name type="scientific">Chaetomium thermophilum (strain DSM 1495 / CBS 144.50 / IMI 039719)</name>
    <name type="common">Thermochaetoides thermophila</name>
    <dbReference type="NCBI Taxonomy" id="759272"/>
    <lineage>
        <taxon>Eukaryota</taxon>
        <taxon>Fungi</taxon>
        <taxon>Dikarya</taxon>
        <taxon>Ascomycota</taxon>
        <taxon>Pezizomycotina</taxon>
        <taxon>Sordariomycetes</taxon>
        <taxon>Sordariomycetidae</taxon>
        <taxon>Sordariales</taxon>
        <taxon>Chaetomiaceae</taxon>
        <taxon>Thermochaetoides</taxon>
    </lineage>
</organism>
<dbReference type="PANTHER" id="PTHR35517">
    <property type="entry name" value="PROTEIN ARGININE N-METHYLTRANSFERASE SFM1"/>
    <property type="match status" value="1"/>
</dbReference>
<dbReference type="GeneID" id="18260363"/>
<dbReference type="KEGG" id="cthr:CTHT_0063250"/>
<evidence type="ECO:0000313" key="2">
    <source>
        <dbReference type="Proteomes" id="UP000008066"/>
    </source>
</evidence>
<keyword evidence="2" id="KW-1185">Reference proteome</keyword>
<protein>
    <recommendedName>
        <fullName evidence="3">DUF431 domain-containing protein</fullName>
    </recommendedName>
</protein>
<dbReference type="InterPro" id="IPR007364">
    <property type="entry name" value="SFM1-like"/>
</dbReference>
<dbReference type="OrthoDB" id="373498at2759"/>
<dbReference type="HOGENOM" id="CLU_080487_0_0_1"/>
<dbReference type="GO" id="GO:0035241">
    <property type="term" value="F:protein-arginine omega-N monomethyltransferase activity"/>
    <property type="evidence" value="ECO:0007669"/>
    <property type="project" value="TreeGrafter"/>
</dbReference>
<dbReference type="PANTHER" id="PTHR35517:SF1">
    <property type="entry name" value="PROTEIN ARGININE N-METHYLTRANSFERASE SFM1"/>
    <property type="match status" value="1"/>
</dbReference>
<reference evidence="1 2" key="1">
    <citation type="journal article" date="2011" name="Cell">
        <title>Insight into structure and assembly of the nuclear pore complex by utilizing the genome of a eukaryotic thermophile.</title>
        <authorList>
            <person name="Amlacher S."/>
            <person name="Sarges P."/>
            <person name="Flemming D."/>
            <person name="van Noort V."/>
            <person name="Kunze R."/>
            <person name="Devos D.P."/>
            <person name="Arumugam M."/>
            <person name="Bork P."/>
            <person name="Hurt E."/>
        </authorList>
    </citation>
    <scope>NUCLEOTIDE SEQUENCE [LARGE SCALE GENOMIC DNA]</scope>
    <source>
        <strain evidence="2">DSM 1495 / CBS 144.50 / IMI 039719</strain>
    </source>
</reference>
<proteinExistence type="predicted"/>
<dbReference type="Pfam" id="PF04252">
    <property type="entry name" value="SFM1-like"/>
    <property type="match status" value="1"/>
</dbReference>
<accession>G0SEC4</accession>
<dbReference type="RefSeq" id="XP_006696632.1">
    <property type="nucleotide sequence ID" value="XM_006696569.1"/>
</dbReference>
<gene>
    <name evidence="1" type="ORF">CTHT_0063250</name>
</gene>
<dbReference type="STRING" id="759272.G0SEC4"/>
<dbReference type="Proteomes" id="UP000008066">
    <property type="component" value="Unassembled WGS sequence"/>
</dbReference>
<dbReference type="EMBL" id="GL988046">
    <property type="protein sequence ID" value="EGS18301.1"/>
    <property type="molecule type" value="Genomic_DNA"/>
</dbReference>
<dbReference type="OMA" id="LEYIHIC"/>
<name>G0SEC4_CHATD</name>